<dbReference type="InterPro" id="IPR005857">
    <property type="entry name" value="Cysta_beta_synth"/>
</dbReference>
<keyword evidence="13" id="KW-0028">Amino-acid biosynthesis</keyword>
<evidence type="ECO:0000256" key="12">
    <source>
        <dbReference type="PROSITE-ProRule" id="PRU00703"/>
    </source>
</evidence>
<evidence type="ECO:0000256" key="8">
    <source>
        <dbReference type="ARBA" id="ARBA00023239"/>
    </source>
</evidence>
<feature type="region of interest" description="Disordered" evidence="14">
    <location>
        <begin position="1"/>
        <end position="35"/>
    </location>
</feature>
<dbReference type="EMBL" id="GGFK01010021">
    <property type="protein sequence ID" value="MBW43342.1"/>
    <property type="molecule type" value="Transcribed_RNA"/>
</dbReference>
<keyword evidence="8 13" id="KW-0456">Lyase</keyword>
<evidence type="ECO:0000313" key="16">
    <source>
        <dbReference type="EMBL" id="MBW43342.1"/>
    </source>
</evidence>
<dbReference type="GO" id="GO:0019343">
    <property type="term" value="P:cysteine biosynthetic process via cystathionine"/>
    <property type="evidence" value="ECO:0007669"/>
    <property type="project" value="UniProtKB-UniRule"/>
</dbReference>
<comment type="cofactor">
    <cofactor evidence="1 13">
        <name>pyridoxal 5'-phosphate</name>
        <dbReference type="ChEBI" id="CHEBI:597326"/>
    </cofactor>
</comment>
<keyword evidence="6 12" id="KW-0129">CBS domain</keyword>
<dbReference type="EC" id="4.2.1.22" evidence="4 13"/>
<sequence length="554" mass="59895">MASQQHNGSDHRGCPMTNGSERHQTKPAGNCTVPGNARDDTMANFIRPDQPSRCTWSAAGTSEPSPHHHITLAPKPALLGTILDAVGQTPLVKLNKIPAAYGLKCNVYAKCEFLNPGGSVKDRIGVRMVLEAERQGLLKPGCTIIEPTSGNTGIGLAMAAAAKGYQCLIVMPEKMSNEKVDTLKALGAQVIRTPTEAAFDSPEGLIAVSQCLQRSIPDSVILDQYRNAGNPLAHYDGTGAEIVEQLGGHVDMVVIGTGTGGTLTGIGRQIKESCPACKVIAADPEGSILAEPQELNQSSVSFYEVEGVGYDFLPTVLDRSVVDRWYKFNDREALPLARRLIRDEGLLCGGSSGGNLHVALEAAKELKEGQNCVVILPDNIRNYLTKFVSDNWMEARAFKESTNTFNHPWWNERISSINISVPITVSDEGTIAEAIALLKQHNLNQLPVVSSTGAIKGVVYLPNLMGKLLNCLTKPTDSVKRAIFKQFVKIDHQETVGRASRILEKDTFIVITRTEQPVEGDVERSETLVGVLTQRDIFDFIASHSSGVEPVKAL</sequence>
<evidence type="ECO:0000256" key="10">
    <source>
        <dbReference type="ARBA" id="ARBA00045425"/>
    </source>
</evidence>
<comment type="catalytic activity">
    <reaction evidence="11 13">
        <text>L-homocysteine + L-serine = L,L-cystathionine + H2O</text>
        <dbReference type="Rhea" id="RHEA:10112"/>
        <dbReference type="ChEBI" id="CHEBI:15377"/>
        <dbReference type="ChEBI" id="CHEBI:33384"/>
        <dbReference type="ChEBI" id="CHEBI:58161"/>
        <dbReference type="ChEBI" id="CHEBI:58199"/>
        <dbReference type="EC" id="4.2.1.22"/>
    </reaction>
</comment>
<evidence type="ECO:0000259" key="15">
    <source>
        <dbReference type="PROSITE" id="PS51371"/>
    </source>
</evidence>
<dbReference type="InterPro" id="IPR000644">
    <property type="entry name" value="CBS_dom"/>
</dbReference>
<dbReference type="GO" id="GO:0006535">
    <property type="term" value="P:cysteine biosynthetic process from serine"/>
    <property type="evidence" value="ECO:0007669"/>
    <property type="project" value="UniProtKB-UniRule"/>
</dbReference>
<dbReference type="Pfam" id="PF00571">
    <property type="entry name" value="CBS"/>
    <property type="match status" value="1"/>
</dbReference>
<dbReference type="Pfam" id="PF00291">
    <property type="entry name" value="PALP"/>
    <property type="match status" value="1"/>
</dbReference>
<dbReference type="InterPro" id="IPR001216">
    <property type="entry name" value="P-phosphate_BS"/>
</dbReference>
<accession>A0A2M4ARK3</accession>
<evidence type="ECO:0000256" key="5">
    <source>
        <dbReference type="ARBA" id="ARBA00022898"/>
    </source>
</evidence>
<dbReference type="InterPro" id="IPR001926">
    <property type="entry name" value="TrpB-like_PALP"/>
</dbReference>
<keyword evidence="5 13" id="KW-0663">Pyridoxal phosphate</keyword>
<reference evidence="16" key="1">
    <citation type="submission" date="2018-01" db="EMBL/GenBank/DDBJ databases">
        <title>An insight into the sialome of Amazonian anophelines.</title>
        <authorList>
            <person name="Ribeiro J.M."/>
            <person name="Scarpassa V."/>
            <person name="Calvo E."/>
        </authorList>
    </citation>
    <scope>NUCLEOTIDE SEQUENCE</scope>
    <source>
        <tissue evidence="16">Salivary glands</tissue>
    </source>
</reference>
<evidence type="ECO:0000256" key="1">
    <source>
        <dbReference type="ARBA" id="ARBA00001933"/>
    </source>
</evidence>
<dbReference type="PANTHER" id="PTHR10314">
    <property type="entry name" value="CYSTATHIONINE BETA-SYNTHASE"/>
    <property type="match status" value="1"/>
</dbReference>
<dbReference type="PROSITE" id="PS00901">
    <property type="entry name" value="CYS_SYNTHASE"/>
    <property type="match status" value="1"/>
</dbReference>
<evidence type="ECO:0000256" key="9">
    <source>
        <dbReference type="ARBA" id="ARBA00026192"/>
    </source>
</evidence>
<name>A0A2M4ARK3_9DIPT</name>
<proteinExistence type="inferred from homology"/>
<evidence type="ECO:0000256" key="11">
    <source>
        <dbReference type="ARBA" id="ARBA00047490"/>
    </source>
</evidence>
<dbReference type="SUPFAM" id="SSF53686">
    <property type="entry name" value="Tryptophan synthase beta subunit-like PLP-dependent enzymes"/>
    <property type="match status" value="1"/>
</dbReference>
<keyword evidence="7 13" id="KW-0198">Cysteine biosynthesis</keyword>
<dbReference type="PROSITE" id="PS51371">
    <property type="entry name" value="CBS"/>
    <property type="match status" value="1"/>
</dbReference>
<dbReference type="Gene3D" id="3.10.580.10">
    <property type="entry name" value="CBS-domain"/>
    <property type="match status" value="1"/>
</dbReference>
<dbReference type="Gene3D" id="3.40.50.1100">
    <property type="match status" value="2"/>
</dbReference>
<evidence type="ECO:0000256" key="6">
    <source>
        <dbReference type="ARBA" id="ARBA00023122"/>
    </source>
</evidence>
<dbReference type="FunFam" id="3.40.50.1100:FF:000003">
    <property type="entry name" value="Cystathionine beta-synthase"/>
    <property type="match status" value="1"/>
</dbReference>
<dbReference type="UniPathway" id="UPA00136">
    <property type="reaction ID" value="UER00201"/>
</dbReference>
<dbReference type="GO" id="GO:0004122">
    <property type="term" value="F:cystathionine beta-synthase activity"/>
    <property type="evidence" value="ECO:0007669"/>
    <property type="project" value="UniProtKB-UniRule"/>
</dbReference>
<evidence type="ECO:0000256" key="13">
    <source>
        <dbReference type="RuleBase" id="RU361204"/>
    </source>
</evidence>
<dbReference type="SUPFAM" id="SSF54631">
    <property type="entry name" value="CBS-domain pair"/>
    <property type="match status" value="1"/>
</dbReference>
<comment type="similarity">
    <text evidence="3 13">Belongs to the cysteine synthase/cystathionine beta-synthase family.</text>
</comment>
<dbReference type="FunFam" id="3.40.50.1100:FF:000118">
    <property type="entry name" value="Related to CYS4-cystathionine beta-synthase"/>
    <property type="match status" value="1"/>
</dbReference>
<dbReference type="SMART" id="SM00116">
    <property type="entry name" value="CBS"/>
    <property type="match status" value="2"/>
</dbReference>
<evidence type="ECO:0000256" key="3">
    <source>
        <dbReference type="ARBA" id="ARBA00007103"/>
    </source>
</evidence>
<comment type="pathway">
    <text evidence="2">Amino-acid biosynthesis; L-cysteine biosynthesis; L-cysteine from L-homocysteine and L-serine: step 1/2.</text>
</comment>
<protein>
    <recommendedName>
        <fullName evidence="9 13">Cystathionine beta-synthase</fullName>
        <ecNumber evidence="4 13">4.2.1.22</ecNumber>
    </recommendedName>
</protein>
<dbReference type="GO" id="GO:0005737">
    <property type="term" value="C:cytoplasm"/>
    <property type="evidence" value="ECO:0007669"/>
    <property type="project" value="InterPro"/>
</dbReference>
<dbReference type="InterPro" id="IPR050214">
    <property type="entry name" value="Cys_Synth/Cystath_Beta-Synth"/>
</dbReference>
<comment type="function">
    <text evidence="10">Hydro-lyase catalyzing the first step of the transsulfuration pathway, where the hydroxyl group of L-serine is displaced by L-homocysteine in a beta-replacement reaction to form L-cystathionine, the precursor of L-cysteine. This catabolic route allows the elimination of L-methionine and the toxic metabolite L-homocysteine. Also involved in the production of hydrogen sulfide, a gasotransmitter with signaling and cytoprotective effects on neurons.</text>
</comment>
<dbReference type="CDD" id="cd01561">
    <property type="entry name" value="CBS_like"/>
    <property type="match status" value="1"/>
</dbReference>
<dbReference type="GO" id="GO:0030170">
    <property type="term" value="F:pyridoxal phosphate binding"/>
    <property type="evidence" value="ECO:0007669"/>
    <property type="project" value="UniProtKB-ARBA"/>
</dbReference>
<evidence type="ECO:0000256" key="2">
    <source>
        <dbReference type="ARBA" id="ARBA00005003"/>
    </source>
</evidence>
<evidence type="ECO:0000256" key="14">
    <source>
        <dbReference type="SAM" id="MobiDB-lite"/>
    </source>
</evidence>
<dbReference type="AlphaFoldDB" id="A0A2M4ARK3"/>
<feature type="domain" description="CBS" evidence="15">
    <location>
        <begin position="418"/>
        <end position="478"/>
    </location>
</feature>
<dbReference type="InterPro" id="IPR036052">
    <property type="entry name" value="TrpB-like_PALP_sf"/>
</dbReference>
<organism evidence="16">
    <name type="scientific">Anopheles triannulatus</name>
    <dbReference type="NCBI Taxonomy" id="58253"/>
    <lineage>
        <taxon>Eukaryota</taxon>
        <taxon>Metazoa</taxon>
        <taxon>Ecdysozoa</taxon>
        <taxon>Arthropoda</taxon>
        <taxon>Hexapoda</taxon>
        <taxon>Insecta</taxon>
        <taxon>Pterygota</taxon>
        <taxon>Neoptera</taxon>
        <taxon>Endopterygota</taxon>
        <taxon>Diptera</taxon>
        <taxon>Nematocera</taxon>
        <taxon>Culicoidea</taxon>
        <taxon>Culicidae</taxon>
        <taxon>Anophelinae</taxon>
        <taxon>Anopheles</taxon>
    </lineage>
</organism>
<dbReference type="InterPro" id="IPR046342">
    <property type="entry name" value="CBS_dom_sf"/>
</dbReference>
<dbReference type="NCBIfam" id="TIGR01137">
    <property type="entry name" value="cysta_beta"/>
    <property type="match status" value="1"/>
</dbReference>
<evidence type="ECO:0000256" key="4">
    <source>
        <dbReference type="ARBA" id="ARBA00012041"/>
    </source>
</evidence>
<evidence type="ECO:0000256" key="7">
    <source>
        <dbReference type="ARBA" id="ARBA00023192"/>
    </source>
</evidence>